<dbReference type="EMBL" id="BARU01013917">
    <property type="protein sequence ID" value="GAH42334.1"/>
    <property type="molecule type" value="Genomic_DNA"/>
</dbReference>
<protein>
    <recommendedName>
        <fullName evidence="1">Acyl-protein synthetase LuxE domain-containing protein</fullName>
    </recommendedName>
</protein>
<dbReference type="AlphaFoldDB" id="X1GL33"/>
<dbReference type="InterPro" id="IPR007534">
    <property type="entry name" value="LuxE"/>
</dbReference>
<dbReference type="GO" id="GO:0047474">
    <property type="term" value="F:long-chain fatty acid--protein ligase activity"/>
    <property type="evidence" value="ECO:0007669"/>
    <property type="project" value="InterPro"/>
</dbReference>
<comment type="caution">
    <text evidence="2">The sequence shown here is derived from an EMBL/GenBank/DDBJ whole genome shotgun (WGS) entry which is preliminary data.</text>
</comment>
<reference evidence="2" key="1">
    <citation type="journal article" date="2014" name="Front. Microbiol.">
        <title>High frequency of phylogenetically diverse reductive dehalogenase-homologous genes in deep subseafloor sedimentary metagenomes.</title>
        <authorList>
            <person name="Kawai M."/>
            <person name="Futagami T."/>
            <person name="Toyoda A."/>
            <person name="Takaki Y."/>
            <person name="Nishi S."/>
            <person name="Hori S."/>
            <person name="Arai W."/>
            <person name="Tsubouchi T."/>
            <person name="Morono Y."/>
            <person name="Uchiyama I."/>
            <person name="Ito T."/>
            <person name="Fujiyama A."/>
            <person name="Inagaki F."/>
            <person name="Takami H."/>
        </authorList>
    </citation>
    <scope>NUCLEOTIDE SEQUENCE</scope>
    <source>
        <strain evidence="2">Expedition CK06-06</strain>
    </source>
</reference>
<gene>
    <name evidence="2" type="ORF">S03H2_24857</name>
</gene>
<sequence length="87" mass="9589">KYQDFLLHCPDTARIIVRDLESLEPVNDGEEGLLEVLTPYGVNGTINQAVLVDDIVELISINKCPECGYKGATFRIIGRLKNAQGKS</sequence>
<evidence type="ECO:0000259" key="1">
    <source>
        <dbReference type="Pfam" id="PF04443"/>
    </source>
</evidence>
<feature type="domain" description="Acyl-protein synthetase LuxE" evidence="1">
    <location>
        <begin position="13"/>
        <end position="85"/>
    </location>
</feature>
<feature type="non-terminal residue" evidence="2">
    <location>
        <position position="1"/>
    </location>
</feature>
<dbReference type="Pfam" id="PF04443">
    <property type="entry name" value="LuxE"/>
    <property type="match status" value="1"/>
</dbReference>
<name>X1GL33_9ZZZZ</name>
<proteinExistence type="predicted"/>
<organism evidence="2">
    <name type="scientific">marine sediment metagenome</name>
    <dbReference type="NCBI Taxonomy" id="412755"/>
    <lineage>
        <taxon>unclassified sequences</taxon>
        <taxon>metagenomes</taxon>
        <taxon>ecological metagenomes</taxon>
    </lineage>
</organism>
<evidence type="ECO:0000313" key="2">
    <source>
        <dbReference type="EMBL" id="GAH42334.1"/>
    </source>
</evidence>
<dbReference type="GO" id="GO:0008218">
    <property type="term" value="P:bioluminescence"/>
    <property type="evidence" value="ECO:0007669"/>
    <property type="project" value="InterPro"/>
</dbReference>
<accession>X1GL33</accession>